<dbReference type="Proteomes" id="UP000005150">
    <property type="component" value="Unassembled WGS sequence"/>
</dbReference>
<evidence type="ECO:0000256" key="1">
    <source>
        <dbReference type="SAM" id="SignalP"/>
    </source>
</evidence>
<feature type="chain" id="PRO_5003717368" description="Fibronectin type-III domain-containing protein" evidence="1">
    <location>
        <begin position="23"/>
        <end position="687"/>
    </location>
</feature>
<dbReference type="EMBL" id="AGXV01000026">
    <property type="protein sequence ID" value="EIY64010.1"/>
    <property type="molecule type" value="Genomic_DNA"/>
</dbReference>
<dbReference type="RefSeq" id="WP_005929162.1">
    <property type="nucleotide sequence ID" value="NZ_JH724307.1"/>
</dbReference>
<dbReference type="AlphaFoldDB" id="I8YLM7"/>
<dbReference type="Gene3D" id="2.60.40.10">
    <property type="entry name" value="Immunoglobulins"/>
    <property type="match status" value="1"/>
</dbReference>
<dbReference type="HOGENOM" id="CLU_020009_0_0_10"/>
<sequence length="687" mass="73332">MKRIGYLLILCSLFFVMSGCEKDTEPVNFAPKLTTGKVDGIFRTGATLFGEMVKPEGVVVKEYGILYSTLQSMAEYETKTADNDNNGKFSAQLVDLEAGKTYYYCAYASSGYSIARGEVKSFVTVASEVPVFSTLQIKDVDEKSFVVNTSILDEGGSNIVMKGFCWKEVSGDSDDPEVIDESKNLDLSAEYQWRVNDLKPGRKYAVRAFAVNSNGLGYGTTTYLTTNATDLPVVSSCTPSDSTSTSITMLARILGNASTVTEKGFCYSSTKELPEVTDMRVISNIPDTVIYETVSGLVPGNTYYIRAYATGSQGTGYGDVFSYTIPGGNVGQGINSAEDLMAFRDACNAGADLSNWKDASGVVNINADIDMAGKVSWQPINRFDYVLEGNGHTISNLKIYYSELQEKPAASTGWIVLGFINQNYGVIRNLTMGEGCELKMTPDDSPINIAESVITFGMFCGALWDNASISNCKNYAYVKACSGAGIVGMMYGGMVEKCINYGNIVAVGTEVIAEEYVDNSTSGIAYGCVKSLNQIRGRIVDCQNNGVIKGGYRAAGICSRHEEGGDIVGCINYAKVTSDEWAAGGICSEVGMGNATLESCVNMGEVSSTNIAGGIVGVADIYNLTFSLSRCRHEGQVNSTDIAGGVCGLVKKTDGILSMDSNTNSGTVNGVAGSETNIIGKDERISL</sequence>
<dbReference type="PROSITE" id="PS50853">
    <property type="entry name" value="FN3"/>
    <property type="match status" value="1"/>
</dbReference>
<feature type="signal peptide" evidence="1">
    <location>
        <begin position="1"/>
        <end position="22"/>
    </location>
</feature>
<dbReference type="PROSITE" id="PS51257">
    <property type="entry name" value="PROKAR_LIPOPROTEIN"/>
    <property type="match status" value="1"/>
</dbReference>
<reference evidence="3 4" key="1">
    <citation type="submission" date="2012-02" db="EMBL/GenBank/DDBJ databases">
        <title>The Genome Sequence of Bacteroides salyersiae CL02T12C01.</title>
        <authorList>
            <consortium name="The Broad Institute Genome Sequencing Platform"/>
            <person name="Earl A."/>
            <person name="Ward D."/>
            <person name="Feldgarden M."/>
            <person name="Gevers D."/>
            <person name="Zitomersky N.L."/>
            <person name="Coyne M.J."/>
            <person name="Comstock L.E."/>
            <person name="Young S.K."/>
            <person name="Zeng Q."/>
            <person name="Gargeya S."/>
            <person name="Fitzgerald M."/>
            <person name="Haas B."/>
            <person name="Abouelleil A."/>
            <person name="Alvarado L."/>
            <person name="Arachchi H.M."/>
            <person name="Berlin A."/>
            <person name="Chapman S.B."/>
            <person name="Gearin G."/>
            <person name="Goldberg J."/>
            <person name="Griggs A."/>
            <person name="Gujja S."/>
            <person name="Hansen M."/>
            <person name="Heiman D."/>
            <person name="Howarth C."/>
            <person name="Larimer J."/>
            <person name="Lui A."/>
            <person name="MacDonald P.J.P."/>
            <person name="McCowen C."/>
            <person name="Montmayeur A."/>
            <person name="Murphy C."/>
            <person name="Neiman D."/>
            <person name="Pearson M."/>
            <person name="Priest M."/>
            <person name="Roberts A."/>
            <person name="Saif S."/>
            <person name="Shea T."/>
            <person name="Sisk P."/>
            <person name="Stolte C."/>
            <person name="Sykes S."/>
            <person name="Wortman J."/>
            <person name="Nusbaum C."/>
            <person name="Birren B."/>
        </authorList>
    </citation>
    <scope>NUCLEOTIDE SEQUENCE [LARGE SCALE GENOMIC DNA]</scope>
    <source>
        <strain evidence="3 4">CL02T12C01</strain>
    </source>
</reference>
<evidence type="ECO:0000313" key="4">
    <source>
        <dbReference type="Proteomes" id="UP000005150"/>
    </source>
</evidence>
<dbReference type="GeneID" id="93114565"/>
<evidence type="ECO:0000313" key="3">
    <source>
        <dbReference type="EMBL" id="EIY64010.1"/>
    </source>
</evidence>
<dbReference type="SUPFAM" id="SSF49265">
    <property type="entry name" value="Fibronectin type III"/>
    <property type="match status" value="2"/>
</dbReference>
<gene>
    <name evidence="3" type="ORF">HMPREF1071_02212</name>
</gene>
<dbReference type="InterPro" id="IPR003961">
    <property type="entry name" value="FN3_dom"/>
</dbReference>
<proteinExistence type="predicted"/>
<dbReference type="PATRIC" id="fig|997887.3.peg.2304"/>
<keyword evidence="1" id="KW-0732">Signal</keyword>
<dbReference type="Gene3D" id="2.160.20.110">
    <property type="match status" value="1"/>
</dbReference>
<accession>I8YLM7</accession>
<dbReference type="InterPro" id="IPR013783">
    <property type="entry name" value="Ig-like_fold"/>
</dbReference>
<dbReference type="OrthoDB" id="1058315at2"/>
<feature type="domain" description="Fibronectin type-III" evidence="2">
    <location>
        <begin position="131"/>
        <end position="232"/>
    </location>
</feature>
<name>I8YLM7_9BACE</name>
<evidence type="ECO:0000259" key="2">
    <source>
        <dbReference type="PROSITE" id="PS50853"/>
    </source>
</evidence>
<protein>
    <recommendedName>
        <fullName evidence="2">Fibronectin type-III domain-containing protein</fullName>
    </recommendedName>
</protein>
<organism evidence="3 4">
    <name type="scientific">Bacteroides salyersiae CL02T12C01</name>
    <dbReference type="NCBI Taxonomy" id="997887"/>
    <lineage>
        <taxon>Bacteria</taxon>
        <taxon>Pseudomonadati</taxon>
        <taxon>Bacteroidota</taxon>
        <taxon>Bacteroidia</taxon>
        <taxon>Bacteroidales</taxon>
        <taxon>Bacteroidaceae</taxon>
        <taxon>Bacteroides</taxon>
    </lineage>
</organism>
<comment type="caution">
    <text evidence="3">The sequence shown here is derived from an EMBL/GenBank/DDBJ whole genome shotgun (WGS) entry which is preliminary data.</text>
</comment>
<keyword evidence="4" id="KW-1185">Reference proteome</keyword>
<dbReference type="InterPro" id="IPR036116">
    <property type="entry name" value="FN3_sf"/>
</dbReference>